<proteinExistence type="predicted"/>
<gene>
    <name evidence="1" type="ORF">HMPREF1991_03025</name>
</gene>
<feature type="non-terminal residue" evidence="1">
    <location>
        <position position="1"/>
    </location>
</feature>
<reference evidence="1 2" key="1">
    <citation type="submission" date="2013-08" db="EMBL/GenBank/DDBJ databases">
        <authorList>
            <person name="Weinstock G."/>
            <person name="Sodergren E."/>
            <person name="Wylie T."/>
            <person name="Fulton L."/>
            <person name="Fulton R."/>
            <person name="Fronick C."/>
            <person name="O'Laughlin M."/>
            <person name="Godfrey J."/>
            <person name="Miner T."/>
            <person name="Herter B."/>
            <person name="Appelbaum E."/>
            <person name="Cordes M."/>
            <person name="Lek S."/>
            <person name="Wollam A."/>
            <person name="Pepin K.H."/>
            <person name="Palsikar V.B."/>
            <person name="Mitreva M."/>
            <person name="Wilson R.K."/>
        </authorList>
    </citation>
    <scope>NUCLEOTIDE SEQUENCE [LARGE SCALE GENOMIC DNA]</scope>
    <source>
        <strain evidence="1 2">ATCC 15930</strain>
    </source>
</reference>
<accession>A0A069QDF9</accession>
<keyword evidence="2" id="KW-1185">Reference proteome</keyword>
<dbReference type="EMBL" id="JNGW01000131">
    <property type="protein sequence ID" value="KDR50933.1"/>
    <property type="molecule type" value="Genomic_DNA"/>
</dbReference>
<evidence type="ECO:0000313" key="1">
    <source>
        <dbReference type="EMBL" id="KDR50933.1"/>
    </source>
</evidence>
<sequence length="43" mass="4901">NDCVLSRTRVNLPTKNLTNAQAKTRINSCTFRLKNSLTHKLTK</sequence>
<dbReference type="HOGENOM" id="CLU_3226487_0_0_10"/>
<comment type="caution">
    <text evidence="1">The sequence shown here is derived from an EMBL/GenBank/DDBJ whole genome shotgun (WGS) entry which is preliminary data.</text>
</comment>
<organism evidence="1 2">
    <name type="scientific">Hoylesella loescheii DSM 19665 = JCM 12249 = ATCC 15930</name>
    <dbReference type="NCBI Taxonomy" id="1122985"/>
    <lineage>
        <taxon>Bacteria</taxon>
        <taxon>Pseudomonadati</taxon>
        <taxon>Bacteroidota</taxon>
        <taxon>Bacteroidia</taxon>
        <taxon>Bacteroidales</taxon>
        <taxon>Prevotellaceae</taxon>
        <taxon>Hoylesella</taxon>
    </lineage>
</organism>
<dbReference type="AlphaFoldDB" id="A0A069QDF9"/>
<name>A0A069QDF9_HOYLO</name>
<protein>
    <submittedName>
        <fullName evidence="1">Uncharacterized protein</fullName>
    </submittedName>
</protein>
<dbReference type="Proteomes" id="UP000027442">
    <property type="component" value="Unassembled WGS sequence"/>
</dbReference>
<evidence type="ECO:0000313" key="2">
    <source>
        <dbReference type="Proteomes" id="UP000027442"/>
    </source>
</evidence>